<evidence type="ECO:0000313" key="2">
    <source>
        <dbReference type="Proteomes" id="UP000270094"/>
    </source>
</evidence>
<dbReference type="Proteomes" id="UP000270094">
    <property type="component" value="Unassembled WGS sequence"/>
</dbReference>
<protein>
    <submittedName>
        <fullName evidence="1">Uncharacterized protein</fullName>
    </submittedName>
</protein>
<dbReference type="OrthoDB" id="5841358at2759"/>
<dbReference type="EMBL" id="UYYB01138199">
    <property type="protein sequence ID" value="VDM85265.1"/>
    <property type="molecule type" value="Genomic_DNA"/>
</dbReference>
<evidence type="ECO:0000313" key="1">
    <source>
        <dbReference type="EMBL" id="VDM85265.1"/>
    </source>
</evidence>
<accession>A0A3P7LS98</accession>
<dbReference type="AlphaFoldDB" id="A0A3P7LS98"/>
<sequence>NQPTVFIHHAERDDSQTNPPLITYPPDVRFTLNIIPNPNPIAIPYNPVVPPAVTAAPALPIELLVHWIYDEESGMNNVGILDESSLPGIVNPPAPVPIDRPPFLLEAPDDVVAEYFKITMDEKLTKGELKLALQAWKASLPPFLRVGFQTLDVDNGEREYPKFDIAVVIFEINIV</sequence>
<feature type="non-terminal residue" evidence="1">
    <location>
        <position position="1"/>
    </location>
</feature>
<reference evidence="1 2" key="1">
    <citation type="submission" date="2018-11" db="EMBL/GenBank/DDBJ databases">
        <authorList>
            <consortium name="Pathogen Informatics"/>
        </authorList>
    </citation>
    <scope>NUCLEOTIDE SEQUENCE [LARGE SCALE GENOMIC DNA]</scope>
</reference>
<proteinExistence type="predicted"/>
<organism evidence="1 2">
    <name type="scientific">Strongylus vulgaris</name>
    <name type="common">Blood worm</name>
    <dbReference type="NCBI Taxonomy" id="40348"/>
    <lineage>
        <taxon>Eukaryota</taxon>
        <taxon>Metazoa</taxon>
        <taxon>Ecdysozoa</taxon>
        <taxon>Nematoda</taxon>
        <taxon>Chromadorea</taxon>
        <taxon>Rhabditida</taxon>
        <taxon>Rhabditina</taxon>
        <taxon>Rhabditomorpha</taxon>
        <taxon>Strongyloidea</taxon>
        <taxon>Strongylidae</taxon>
        <taxon>Strongylus</taxon>
    </lineage>
</organism>
<keyword evidence="2" id="KW-1185">Reference proteome</keyword>
<gene>
    <name evidence="1" type="ORF">SVUK_LOCUS20263</name>
</gene>
<name>A0A3P7LS98_STRVU</name>